<name>A0A9P6EIE4_9AGAR</name>
<accession>A0A9P6EIE4</accession>
<dbReference type="Proteomes" id="UP000807306">
    <property type="component" value="Unassembled WGS sequence"/>
</dbReference>
<organism evidence="1 2">
    <name type="scientific">Crepidotus variabilis</name>
    <dbReference type="NCBI Taxonomy" id="179855"/>
    <lineage>
        <taxon>Eukaryota</taxon>
        <taxon>Fungi</taxon>
        <taxon>Dikarya</taxon>
        <taxon>Basidiomycota</taxon>
        <taxon>Agaricomycotina</taxon>
        <taxon>Agaricomycetes</taxon>
        <taxon>Agaricomycetidae</taxon>
        <taxon>Agaricales</taxon>
        <taxon>Agaricineae</taxon>
        <taxon>Crepidotaceae</taxon>
        <taxon>Crepidotus</taxon>
    </lineage>
</organism>
<evidence type="ECO:0000313" key="2">
    <source>
        <dbReference type="Proteomes" id="UP000807306"/>
    </source>
</evidence>
<dbReference type="OrthoDB" id="3025297at2759"/>
<reference evidence="1" key="1">
    <citation type="submission" date="2020-11" db="EMBL/GenBank/DDBJ databases">
        <authorList>
            <consortium name="DOE Joint Genome Institute"/>
            <person name="Ahrendt S."/>
            <person name="Riley R."/>
            <person name="Andreopoulos W."/>
            <person name="Labutti K."/>
            <person name="Pangilinan J."/>
            <person name="Ruiz-Duenas F.J."/>
            <person name="Barrasa J.M."/>
            <person name="Sanchez-Garcia M."/>
            <person name="Camarero S."/>
            <person name="Miyauchi S."/>
            <person name="Serrano A."/>
            <person name="Linde D."/>
            <person name="Babiker R."/>
            <person name="Drula E."/>
            <person name="Ayuso-Fernandez I."/>
            <person name="Pacheco R."/>
            <person name="Padilla G."/>
            <person name="Ferreira P."/>
            <person name="Barriuso J."/>
            <person name="Kellner H."/>
            <person name="Castanera R."/>
            <person name="Alfaro M."/>
            <person name="Ramirez L."/>
            <person name="Pisabarro A.G."/>
            <person name="Kuo A."/>
            <person name="Tritt A."/>
            <person name="Lipzen A."/>
            <person name="He G."/>
            <person name="Yan M."/>
            <person name="Ng V."/>
            <person name="Cullen D."/>
            <person name="Martin F."/>
            <person name="Rosso M.-N."/>
            <person name="Henrissat B."/>
            <person name="Hibbett D."/>
            <person name="Martinez A.T."/>
            <person name="Grigoriev I.V."/>
        </authorList>
    </citation>
    <scope>NUCLEOTIDE SEQUENCE</scope>
    <source>
        <strain evidence="1">CBS 506.95</strain>
    </source>
</reference>
<proteinExistence type="predicted"/>
<dbReference type="AlphaFoldDB" id="A0A9P6EIE4"/>
<comment type="caution">
    <text evidence="1">The sequence shown here is derived from an EMBL/GenBank/DDBJ whole genome shotgun (WGS) entry which is preliminary data.</text>
</comment>
<gene>
    <name evidence="1" type="ORF">CPB83DRAFT_905933</name>
</gene>
<dbReference type="EMBL" id="MU157845">
    <property type="protein sequence ID" value="KAF9529529.1"/>
    <property type="molecule type" value="Genomic_DNA"/>
</dbReference>
<keyword evidence="2" id="KW-1185">Reference proteome</keyword>
<evidence type="ECO:0000313" key="1">
    <source>
        <dbReference type="EMBL" id="KAF9529529.1"/>
    </source>
</evidence>
<sequence>MPTVALDIEIFEVILCHLSLADLQSVNLVCRILHTEARRIIFRTLHFQSKNSYKKVEQLNQACVNIKVCIKRLHLAIDGDCPPKLSPIITHKLFQLIRSLPNLEAFTFKEVDRSIIDPSNPVVIPELALALRSTFLTEFEIRLDYCDRVEGEPIAGPKGLKKLSVGWFMGDRTQDRGSSANHLYQFIKPSLHTLVKLQLTFCPFKFSDTLNLDIGLLGDAENLLQFDYTLQGHDGQILDIIPQIFPKLMSLTILWRPCQKRHSIV</sequence>
<evidence type="ECO:0008006" key="3">
    <source>
        <dbReference type="Google" id="ProtNLM"/>
    </source>
</evidence>
<protein>
    <recommendedName>
        <fullName evidence="3">F-box domain-containing protein</fullName>
    </recommendedName>
</protein>